<keyword evidence="3" id="KW-1185">Reference proteome</keyword>
<gene>
    <name evidence="2" type="ORF">MNOR_LOCUS3074</name>
</gene>
<accession>A0AAV2PRC2</accession>
<protein>
    <submittedName>
        <fullName evidence="2">Uncharacterized protein</fullName>
    </submittedName>
</protein>
<feature type="region of interest" description="Disordered" evidence="1">
    <location>
        <begin position="108"/>
        <end position="151"/>
    </location>
</feature>
<name>A0AAV2PRC2_MEGNR</name>
<dbReference type="Proteomes" id="UP001497623">
    <property type="component" value="Unassembled WGS sequence"/>
</dbReference>
<reference evidence="2 3" key="1">
    <citation type="submission" date="2024-05" db="EMBL/GenBank/DDBJ databases">
        <authorList>
            <person name="Wallberg A."/>
        </authorList>
    </citation>
    <scope>NUCLEOTIDE SEQUENCE [LARGE SCALE GENOMIC DNA]</scope>
</reference>
<evidence type="ECO:0000256" key="1">
    <source>
        <dbReference type="SAM" id="MobiDB-lite"/>
    </source>
</evidence>
<evidence type="ECO:0000313" key="3">
    <source>
        <dbReference type="Proteomes" id="UP001497623"/>
    </source>
</evidence>
<organism evidence="2 3">
    <name type="scientific">Meganyctiphanes norvegica</name>
    <name type="common">Northern krill</name>
    <name type="synonym">Thysanopoda norvegica</name>
    <dbReference type="NCBI Taxonomy" id="48144"/>
    <lineage>
        <taxon>Eukaryota</taxon>
        <taxon>Metazoa</taxon>
        <taxon>Ecdysozoa</taxon>
        <taxon>Arthropoda</taxon>
        <taxon>Crustacea</taxon>
        <taxon>Multicrustacea</taxon>
        <taxon>Malacostraca</taxon>
        <taxon>Eumalacostraca</taxon>
        <taxon>Eucarida</taxon>
        <taxon>Euphausiacea</taxon>
        <taxon>Euphausiidae</taxon>
        <taxon>Meganyctiphanes</taxon>
    </lineage>
</organism>
<dbReference type="EMBL" id="CAXKWB010001010">
    <property type="protein sequence ID" value="CAL4063108.1"/>
    <property type="molecule type" value="Genomic_DNA"/>
</dbReference>
<comment type="caution">
    <text evidence="2">The sequence shown here is derived from an EMBL/GenBank/DDBJ whole genome shotgun (WGS) entry which is preliminary data.</text>
</comment>
<sequence length="173" mass="18573">MLLAEDIHKGLLLGWWHNNWLSSLDELWCSYKHKIVLNFGSWEFRGWTIVSAVLWSGIHKYITRHHGGNTASIYMANLSIATVLSISTKIGRNSTSKSTTSAAATSESTTSASTYTTSESTTGSSSESTTGSSSKASTSSSSEASTETTTTRGEWVIGLGKAVTLWCCNSTSN</sequence>
<dbReference type="AlphaFoldDB" id="A0AAV2PRC2"/>
<proteinExistence type="predicted"/>
<evidence type="ECO:0000313" key="2">
    <source>
        <dbReference type="EMBL" id="CAL4063108.1"/>
    </source>
</evidence>